<feature type="domain" description="Histidine kinase" evidence="15">
    <location>
        <begin position="250"/>
        <end position="461"/>
    </location>
</feature>
<dbReference type="PROSITE" id="PS50109">
    <property type="entry name" value="HIS_KIN"/>
    <property type="match status" value="1"/>
</dbReference>
<dbReference type="Pfam" id="PF00512">
    <property type="entry name" value="HisKA"/>
    <property type="match status" value="1"/>
</dbReference>
<evidence type="ECO:0000256" key="8">
    <source>
        <dbReference type="ARBA" id="ARBA00022741"/>
    </source>
</evidence>
<protein>
    <recommendedName>
        <fullName evidence="3">histidine kinase</fullName>
        <ecNumber evidence="3">2.7.13.3</ecNumber>
    </recommendedName>
</protein>
<dbReference type="OrthoDB" id="9813151at2"/>
<dbReference type="InterPro" id="IPR036890">
    <property type="entry name" value="HATPase_C_sf"/>
</dbReference>
<comment type="caution">
    <text evidence="17">The sequence shown here is derived from an EMBL/GenBank/DDBJ whole genome shotgun (WGS) entry which is preliminary data.</text>
</comment>
<feature type="domain" description="HAMP" evidence="16">
    <location>
        <begin position="189"/>
        <end position="242"/>
    </location>
</feature>
<evidence type="ECO:0000313" key="18">
    <source>
        <dbReference type="Proteomes" id="UP000019482"/>
    </source>
</evidence>
<evidence type="ECO:0000256" key="11">
    <source>
        <dbReference type="ARBA" id="ARBA00022989"/>
    </source>
</evidence>
<keyword evidence="4" id="KW-1003">Cell membrane</keyword>
<keyword evidence="8" id="KW-0547">Nucleotide-binding</keyword>
<proteinExistence type="predicted"/>
<evidence type="ECO:0000256" key="13">
    <source>
        <dbReference type="ARBA" id="ARBA00023136"/>
    </source>
</evidence>
<accession>W6N469</accession>
<keyword evidence="18" id="KW-1185">Reference proteome</keyword>
<dbReference type="EMBL" id="CBXI010000009">
    <property type="protein sequence ID" value="CDL90735.1"/>
    <property type="molecule type" value="Genomic_DNA"/>
</dbReference>
<comment type="subcellular location">
    <subcellularLocation>
        <location evidence="2">Cell membrane</location>
        <topology evidence="2">Multi-pass membrane protein</topology>
    </subcellularLocation>
</comment>
<dbReference type="InterPro" id="IPR050398">
    <property type="entry name" value="HssS/ArlS-like"/>
</dbReference>
<reference evidence="17 18" key="1">
    <citation type="journal article" date="2015" name="Genome Announc.">
        <title>Draft Genome Sequence of Clostridium tyrobutyricum Strain DIVETGP, Isolated from Cow's Milk for Grana Padano Production.</title>
        <authorList>
            <person name="Soggiu A."/>
            <person name="Piras C."/>
            <person name="Gaiarsa S."/>
            <person name="Sassera D."/>
            <person name="Roncada P."/>
            <person name="Bendixen E."/>
            <person name="Brasca M."/>
            <person name="Bonizzi L."/>
        </authorList>
    </citation>
    <scope>NUCLEOTIDE SEQUENCE [LARGE SCALE GENOMIC DNA]</scope>
    <source>
        <strain evidence="17 18">DIVETGP</strain>
    </source>
</reference>
<dbReference type="EC" id="2.7.13.3" evidence="3"/>
<dbReference type="SUPFAM" id="SSF47384">
    <property type="entry name" value="Homodimeric domain of signal transducing histidine kinase"/>
    <property type="match status" value="1"/>
</dbReference>
<dbReference type="Gene3D" id="3.30.565.10">
    <property type="entry name" value="Histidine kinase-like ATPase, C-terminal domain"/>
    <property type="match status" value="1"/>
</dbReference>
<dbReference type="PANTHER" id="PTHR45528">
    <property type="entry name" value="SENSOR HISTIDINE KINASE CPXA"/>
    <property type="match status" value="1"/>
</dbReference>
<keyword evidence="5" id="KW-0597">Phosphoprotein</keyword>
<dbReference type="FunFam" id="3.30.565.10:FF:000006">
    <property type="entry name" value="Sensor histidine kinase WalK"/>
    <property type="match status" value="1"/>
</dbReference>
<evidence type="ECO:0000256" key="6">
    <source>
        <dbReference type="ARBA" id="ARBA00022679"/>
    </source>
</evidence>
<evidence type="ECO:0000256" key="14">
    <source>
        <dbReference type="SAM" id="Phobius"/>
    </source>
</evidence>
<dbReference type="CDD" id="cd00082">
    <property type="entry name" value="HisKA"/>
    <property type="match status" value="1"/>
</dbReference>
<dbReference type="SMART" id="SM00387">
    <property type="entry name" value="HATPase_c"/>
    <property type="match status" value="1"/>
</dbReference>
<feature type="transmembrane region" description="Helical" evidence="14">
    <location>
        <begin position="12"/>
        <end position="32"/>
    </location>
</feature>
<evidence type="ECO:0000256" key="9">
    <source>
        <dbReference type="ARBA" id="ARBA00022777"/>
    </source>
</evidence>
<evidence type="ECO:0000259" key="16">
    <source>
        <dbReference type="PROSITE" id="PS50885"/>
    </source>
</evidence>
<keyword evidence="13 14" id="KW-0472">Membrane</keyword>
<dbReference type="SMART" id="SM00388">
    <property type="entry name" value="HisKA"/>
    <property type="match status" value="1"/>
</dbReference>
<organism evidence="17 18">
    <name type="scientific">Clostridium tyrobutyricum DIVETGP</name>
    <dbReference type="NCBI Taxonomy" id="1408889"/>
    <lineage>
        <taxon>Bacteria</taxon>
        <taxon>Bacillati</taxon>
        <taxon>Bacillota</taxon>
        <taxon>Clostridia</taxon>
        <taxon>Eubacteriales</taxon>
        <taxon>Clostridiaceae</taxon>
        <taxon>Clostridium</taxon>
    </lineage>
</organism>
<dbReference type="CDD" id="cd16922">
    <property type="entry name" value="HATPase_EvgS-ArcB-TorS-like"/>
    <property type="match status" value="1"/>
</dbReference>
<dbReference type="InterPro" id="IPR003594">
    <property type="entry name" value="HATPase_dom"/>
</dbReference>
<dbReference type="SUPFAM" id="SSF158472">
    <property type="entry name" value="HAMP domain-like"/>
    <property type="match status" value="1"/>
</dbReference>
<evidence type="ECO:0000256" key="10">
    <source>
        <dbReference type="ARBA" id="ARBA00022840"/>
    </source>
</evidence>
<keyword evidence="12" id="KW-0902">Two-component regulatory system</keyword>
<dbReference type="InterPro" id="IPR003660">
    <property type="entry name" value="HAMP_dom"/>
</dbReference>
<comment type="catalytic activity">
    <reaction evidence="1">
        <text>ATP + protein L-histidine = ADP + protein N-phospho-L-histidine.</text>
        <dbReference type="EC" id="2.7.13.3"/>
    </reaction>
</comment>
<dbReference type="GO" id="GO:0005524">
    <property type="term" value="F:ATP binding"/>
    <property type="evidence" value="ECO:0007669"/>
    <property type="project" value="UniProtKB-KW"/>
</dbReference>
<dbReference type="InterPro" id="IPR005467">
    <property type="entry name" value="His_kinase_dom"/>
</dbReference>
<dbReference type="GO" id="GO:0000155">
    <property type="term" value="F:phosphorelay sensor kinase activity"/>
    <property type="evidence" value="ECO:0007669"/>
    <property type="project" value="InterPro"/>
</dbReference>
<dbReference type="RefSeq" id="WP_017895648.1">
    <property type="nucleotide sequence ID" value="NZ_CBXI010000009.1"/>
</dbReference>
<evidence type="ECO:0000256" key="1">
    <source>
        <dbReference type="ARBA" id="ARBA00000085"/>
    </source>
</evidence>
<name>W6N469_CLOTY</name>
<feature type="transmembrane region" description="Helical" evidence="14">
    <location>
        <begin position="168"/>
        <end position="191"/>
    </location>
</feature>
<keyword evidence="7 14" id="KW-0812">Transmembrane</keyword>
<gene>
    <name evidence="17" type="ORF">CTDIVETGP_0805</name>
</gene>
<dbReference type="GO" id="GO:0005886">
    <property type="term" value="C:plasma membrane"/>
    <property type="evidence" value="ECO:0007669"/>
    <property type="project" value="UniProtKB-SubCell"/>
</dbReference>
<sequence length="461" mass="52906">MKISLRMRLTASYVLVTIVCVFLISILMNALLEKQFRLYTIHNQELSNQEMLNLIKNQYNNGSWNHDVIENIGIGYLERGMIIKVSDVHNRIIWDAAVHNNGLCKQMLDDMSKNMNKYYPNWSGKYKTKSYPVYHDESKIGTVIVGYYGPFYYNNTDIGFIYTLKNRILIFAFIFSLFFAQIMGIFMAQILSRPIARVVRAAESISKGYFKNRVDEKSNTKEIYILISTINNMAKTLESHKVLKERMSDDIAHELRTPLATLQSHMEAMIDGIWEPDKKRLQSYYEEIIRITSLVNQLGMLGKYQNSKLNRIKYDLCEQIKNVIFNFQAEFKNKEVRIKFHGNKCYISAEKDKISQVIVNLMSNALKYTPKGGIVIINLKGTSNTAEISVKDTGIGISDDDIPFIFDRFYRADKSRNRLTGGNGIGLAITKTIVELHGGKIIVKSRVNEGSEFVVSLPINI</sequence>
<dbReference type="CDD" id="cd06225">
    <property type="entry name" value="HAMP"/>
    <property type="match status" value="1"/>
</dbReference>
<dbReference type="Proteomes" id="UP000019482">
    <property type="component" value="Unassembled WGS sequence"/>
</dbReference>
<evidence type="ECO:0000256" key="7">
    <source>
        <dbReference type="ARBA" id="ARBA00022692"/>
    </source>
</evidence>
<dbReference type="InterPro" id="IPR004358">
    <property type="entry name" value="Sig_transdc_His_kin-like_C"/>
</dbReference>
<dbReference type="InterPro" id="IPR003661">
    <property type="entry name" value="HisK_dim/P_dom"/>
</dbReference>
<keyword evidence="10" id="KW-0067">ATP-binding</keyword>
<dbReference type="Pfam" id="PF00672">
    <property type="entry name" value="HAMP"/>
    <property type="match status" value="1"/>
</dbReference>
<dbReference type="SMART" id="SM00304">
    <property type="entry name" value="HAMP"/>
    <property type="match status" value="1"/>
</dbReference>
<dbReference type="PRINTS" id="PR00344">
    <property type="entry name" value="BCTRLSENSOR"/>
</dbReference>
<evidence type="ECO:0000313" key="17">
    <source>
        <dbReference type="EMBL" id="CDL90735.1"/>
    </source>
</evidence>
<keyword evidence="11 14" id="KW-1133">Transmembrane helix</keyword>
<evidence type="ECO:0000256" key="3">
    <source>
        <dbReference type="ARBA" id="ARBA00012438"/>
    </source>
</evidence>
<evidence type="ECO:0000256" key="12">
    <source>
        <dbReference type="ARBA" id="ARBA00023012"/>
    </source>
</evidence>
<evidence type="ECO:0000256" key="2">
    <source>
        <dbReference type="ARBA" id="ARBA00004651"/>
    </source>
</evidence>
<evidence type="ECO:0000259" key="15">
    <source>
        <dbReference type="PROSITE" id="PS50109"/>
    </source>
</evidence>
<keyword evidence="6" id="KW-0808">Transferase</keyword>
<evidence type="ECO:0000256" key="5">
    <source>
        <dbReference type="ARBA" id="ARBA00022553"/>
    </source>
</evidence>
<evidence type="ECO:0000256" key="4">
    <source>
        <dbReference type="ARBA" id="ARBA00022475"/>
    </source>
</evidence>
<keyword evidence="9 17" id="KW-0418">Kinase</keyword>
<dbReference type="PROSITE" id="PS50885">
    <property type="entry name" value="HAMP"/>
    <property type="match status" value="1"/>
</dbReference>
<dbReference type="Gene3D" id="1.10.287.130">
    <property type="match status" value="1"/>
</dbReference>
<dbReference type="AlphaFoldDB" id="W6N469"/>
<dbReference type="SUPFAM" id="SSF55874">
    <property type="entry name" value="ATPase domain of HSP90 chaperone/DNA topoisomerase II/histidine kinase"/>
    <property type="match status" value="1"/>
</dbReference>
<dbReference type="Gene3D" id="6.10.340.10">
    <property type="match status" value="1"/>
</dbReference>
<dbReference type="GeneID" id="29418805"/>
<dbReference type="InterPro" id="IPR036097">
    <property type="entry name" value="HisK_dim/P_sf"/>
</dbReference>
<dbReference type="PANTHER" id="PTHR45528:SF1">
    <property type="entry name" value="SENSOR HISTIDINE KINASE CPXA"/>
    <property type="match status" value="1"/>
</dbReference>
<dbReference type="Pfam" id="PF02518">
    <property type="entry name" value="HATPase_c"/>
    <property type="match status" value="1"/>
</dbReference>